<evidence type="ECO:0000313" key="4">
    <source>
        <dbReference type="EMBL" id="CAD7242991.1"/>
    </source>
</evidence>
<sequence length="220" mass="24568">MLAAMANTLMVFTVSCLFWIGSASEPVVYWELHPGERYGLVSKEISADFEKCENICAKDDPSLPCKAFNYRESDGTCQLVYKDGVQLVPADDFQAFVKFSCLEEDSKMKKRSLDEQRREKSSLRMHEGELESLKGFHGRKSLAKGAKFMKCTKCQVHDVLEGEIACPLPSKSSLHVAFRGVLLVALRGVLLDALRGDEDQQKALQQDLPEPPQAKKPKAP</sequence>
<dbReference type="AlphaFoldDB" id="A0A7R9A0B9"/>
<dbReference type="InterPro" id="IPR003609">
    <property type="entry name" value="Pan_app"/>
</dbReference>
<gene>
    <name evidence="4" type="ORF">DSTB1V02_LOCUS2929</name>
</gene>
<organism evidence="4">
    <name type="scientific">Darwinula stevensoni</name>
    <dbReference type="NCBI Taxonomy" id="69355"/>
    <lineage>
        <taxon>Eukaryota</taxon>
        <taxon>Metazoa</taxon>
        <taxon>Ecdysozoa</taxon>
        <taxon>Arthropoda</taxon>
        <taxon>Crustacea</taxon>
        <taxon>Oligostraca</taxon>
        <taxon>Ostracoda</taxon>
        <taxon>Podocopa</taxon>
        <taxon>Podocopida</taxon>
        <taxon>Darwinulocopina</taxon>
        <taxon>Darwinuloidea</taxon>
        <taxon>Darwinulidae</taxon>
        <taxon>Darwinula</taxon>
    </lineage>
</organism>
<dbReference type="SUPFAM" id="SSF57414">
    <property type="entry name" value="Hairpin loop containing domain-like"/>
    <property type="match status" value="1"/>
</dbReference>
<proteinExistence type="predicted"/>
<feature type="region of interest" description="Disordered" evidence="1">
    <location>
        <begin position="200"/>
        <end position="220"/>
    </location>
</feature>
<dbReference type="EMBL" id="CAJPEV010000350">
    <property type="protein sequence ID" value="CAG0884305.1"/>
    <property type="molecule type" value="Genomic_DNA"/>
</dbReference>
<keyword evidence="2" id="KW-0732">Signal</keyword>
<dbReference type="Pfam" id="PF00024">
    <property type="entry name" value="PAN_1"/>
    <property type="match status" value="1"/>
</dbReference>
<reference evidence="4" key="1">
    <citation type="submission" date="2020-11" db="EMBL/GenBank/DDBJ databases">
        <authorList>
            <person name="Tran Van P."/>
        </authorList>
    </citation>
    <scope>NUCLEOTIDE SEQUENCE</scope>
</reference>
<feature type="signal peptide" evidence="2">
    <location>
        <begin position="1"/>
        <end position="23"/>
    </location>
</feature>
<evidence type="ECO:0000256" key="2">
    <source>
        <dbReference type="SAM" id="SignalP"/>
    </source>
</evidence>
<feature type="chain" id="PRO_5036402722" description="Apple domain-containing protein" evidence="2">
    <location>
        <begin position="24"/>
        <end position="220"/>
    </location>
</feature>
<dbReference type="SMART" id="SM00473">
    <property type="entry name" value="PAN_AP"/>
    <property type="match status" value="1"/>
</dbReference>
<evidence type="ECO:0000313" key="5">
    <source>
        <dbReference type="Proteomes" id="UP000677054"/>
    </source>
</evidence>
<keyword evidence="5" id="KW-1185">Reference proteome</keyword>
<dbReference type="Proteomes" id="UP000677054">
    <property type="component" value="Unassembled WGS sequence"/>
</dbReference>
<evidence type="ECO:0000256" key="1">
    <source>
        <dbReference type="SAM" id="MobiDB-lite"/>
    </source>
</evidence>
<evidence type="ECO:0000259" key="3">
    <source>
        <dbReference type="SMART" id="SM00473"/>
    </source>
</evidence>
<name>A0A7R9A0B9_9CRUS</name>
<feature type="domain" description="Apple" evidence="3">
    <location>
        <begin position="25"/>
        <end position="105"/>
    </location>
</feature>
<dbReference type="EMBL" id="LR899867">
    <property type="protein sequence ID" value="CAD7242991.1"/>
    <property type="molecule type" value="Genomic_DNA"/>
</dbReference>
<accession>A0A7R9A0B9</accession>
<protein>
    <recommendedName>
        <fullName evidence="3">Apple domain-containing protein</fullName>
    </recommendedName>
</protein>
<dbReference type="Gene3D" id="3.50.4.10">
    <property type="entry name" value="Hepatocyte Growth Factor"/>
    <property type="match status" value="1"/>
</dbReference>